<dbReference type="EMBL" id="PKPP01003732">
    <property type="protein sequence ID" value="PWA67948.1"/>
    <property type="molecule type" value="Genomic_DNA"/>
</dbReference>
<sequence length="118" mass="13753">MSRARQLFVYFERIRALPSKKEELRAYVEEARQRIIEIDLYLFELGQVVGSTVVFTVENAQARPLPRRVRIVLYTRAADEARYNADLLRSYRRGLRFRGISSLNLSLKLCESLKSSLA</sequence>
<organism evidence="1 2">
    <name type="scientific">Artemisia annua</name>
    <name type="common">Sweet wormwood</name>
    <dbReference type="NCBI Taxonomy" id="35608"/>
    <lineage>
        <taxon>Eukaryota</taxon>
        <taxon>Viridiplantae</taxon>
        <taxon>Streptophyta</taxon>
        <taxon>Embryophyta</taxon>
        <taxon>Tracheophyta</taxon>
        <taxon>Spermatophyta</taxon>
        <taxon>Magnoliopsida</taxon>
        <taxon>eudicotyledons</taxon>
        <taxon>Gunneridae</taxon>
        <taxon>Pentapetalae</taxon>
        <taxon>asterids</taxon>
        <taxon>campanulids</taxon>
        <taxon>Asterales</taxon>
        <taxon>Asteraceae</taxon>
        <taxon>Asteroideae</taxon>
        <taxon>Anthemideae</taxon>
        <taxon>Artemisiinae</taxon>
        <taxon>Artemisia</taxon>
    </lineage>
</organism>
<proteinExistence type="predicted"/>
<dbReference type="Proteomes" id="UP000245207">
    <property type="component" value="Unassembled WGS sequence"/>
</dbReference>
<evidence type="ECO:0000313" key="1">
    <source>
        <dbReference type="EMBL" id="PWA67948.1"/>
    </source>
</evidence>
<name>A0A2U1N367_ARTAN</name>
<keyword evidence="2" id="KW-1185">Reference proteome</keyword>
<gene>
    <name evidence="1" type="ORF">CTI12_AA313400</name>
</gene>
<reference evidence="1 2" key="1">
    <citation type="journal article" date="2018" name="Mol. Plant">
        <title>The genome of Artemisia annua provides insight into the evolution of Asteraceae family and artemisinin biosynthesis.</title>
        <authorList>
            <person name="Shen Q."/>
            <person name="Zhang L."/>
            <person name="Liao Z."/>
            <person name="Wang S."/>
            <person name="Yan T."/>
            <person name="Shi P."/>
            <person name="Liu M."/>
            <person name="Fu X."/>
            <person name="Pan Q."/>
            <person name="Wang Y."/>
            <person name="Lv Z."/>
            <person name="Lu X."/>
            <person name="Zhang F."/>
            <person name="Jiang W."/>
            <person name="Ma Y."/>
            <person name="Chen M."/>
            <person name="Hao X."/>
            <person name="Li L."/>
            <person name="Tang Y."/>
            <person name="Lv G."/>
            <person name="Zhou Y."/>
            <person name="Sun X."/>
            <person name="Brodelius P.E."/>
            <person name="Rose J.K.C."/>
            <person name="Tang K."/>
        </authorList>
    </citation>
    <scope>NUCLEOTIDE SEQUENCE [LARGE SCALE GENOMIC DNA]</scope>
    <source>
        <strain evidence="2">cv. Huhao1</strain>
        <tissue evidence="1">Leaf</tissue>
    </source>
</reference>
<accession>A0A2U1N367</accession>
<comment type="caution">
    <text evidence="1">The sequence shown here is derived from an EMBL/GenBank/DDBJ whole genome shotgun (WGS) entry which is preliminary data.</text>
</comment>
<protein>
    <submittedName>
        <fullName evidence="1">Uncharacterized protein</fullName>
    </submittedName>
</protein>
<evidence type="ECO:0000313" key="2">
    <source>
        <dbReference type="Proteomes" id="UP000245207"/>
    </source>
</evidence>
<dbReference type="AlphaFoldDB" id="A0A2U1N367"/>